<name>A0A9W9TU32_PENCI</name>
<dbReference type="Proteomes" id="UP001147733">
    <property type="component" value="Unassembled WGS sequence"/>
</dbReference>
<evidence type="ECO:0000256" key="1">
    <source>
        <dbReference type="SAM" id="Phobius"/>
    </source>
</evidence>
<keyword evidence="1" id="KW-0812">Transmembrane</keyword>
<dbReference type="RefSeq" id="XP_056503733.1">
    <property type="nucleotide sequence ID" value="XM_056641239.1"/>
</dbReference>
<dbReference type="EMBL" id="JAPQKT010000002">
    <property type="protein sequence ID" value="KAJ5240728.1"/>
    <property type="molecule type" value="Genomic_DNA"/>
</dbReference>
<keyword evidence="1" id="KW-0472">Membrane</keyword>
<reference evidence="2" key="1">
    <citation type="submission" date="2022-11" db="EMBL/GenBank/DDBJ databases">
        <authorList>
            <person name="Petersen C."/>
        </authorList>
    </citation>
    <scope>NUCLEOTIDE SEQUENCE</scope>
    <source>
        <strain evidence="2">IBT 23319</strain>
    </source>
</reference>
<evidence type="ECO:0000313" key="2">
    <source>
        <dbReference type="EMBL" id="KAJ5240728.1"/>
    </source>
</evidence>
<accession>A0A9W9TU32</accession>
<organism evidence="2 3">
    <name type="scientific">Penicillium citrinum</name>
    <dbReference type="NCBI Taxonomy" id="5077"/>
    <lineage>
        <taxon>Eukaryota</taxon>
        <taxon>Fungi</taxon>
        <taxon>Dikarya</taxon>
        <taxon>Ascomycota</taxon>
        <taxon>Pezizomycotina</taxon>
        <taxon>Eurotiomycetes</taxon>
        <taxon>Eurotiomycetidae</taxon>
        <taxon>Eurotiales</taxon>
        <taxon>Aspergillaceae</taxon>
        <taxon>Penicillium</taxon>
    </lineage>
</organism>
<proteinExistence type="predicted"/>
<dbReference type="AlphaFoldDB" id="A0A9W9TU32"/>
<gene>
    <name evidence="2" type="ORF">N7469_002319</name>
</gene>
<dbReference type="GeneID" id="81380406"/>
<reference evidence="2" key="2">
    <citation type="journal article" date="2023" name="IMA Fungus">
        <title>Comparative genomic study of the Penicillium genus elucidates a diverse pangenome and 15 lateral gene transfer events.</title>
        <authorList>
            <person name="Petersen C."/>
            <person name="Sorensen T."/>
            <person name="Nielsen M.R."/>
            <person name="Sondergaard T.E."/>
            <person name="Sorensen J.L."/>
            <person name="Fitzpatrick D.A."/>
            <person name="Frisvad J.C."/>
            <person name="Nielsen K.L."/>
        </authorList>
    </citation>
    <scope>NUCLEOTIDE SEQUENCE</scope>
    <source>
        <strain evidence="2">IBT 23319</strain>
    </source>
</reference>
<keyword evidence="1" id="KW-1133">Transmembrane helix</keyword>
<sequence>MSDQPIVLKGPDSEQAGTAYETVSQIVDHEYPENPNLPLTMILPTFPLPTGPPSVTVQPNLSTSLPFGPALATGESNGSAILLVFPALPIFCLLPMVMLFAHRTWQFNGIIGIQAR</sequence>
<evidence type="ECO:0000313" key="3">
    <source>
        <dbReference type="Proteomes" id="UP001147733"/>
    </source>
</evidence>
<feature type="transmembrane region" description="Helical" evidence="1">
    <location>
        <begin position="80"/>
        <end position="101"/>
    </location>
</feature>
<protein>
    <submittedName>
        <fullName evidence="2">Uncharacterized protein</fullName>
    </submittedName>
</protein>
<comment type="caution">
    <text evidence="2">The sequence shown here is derived from an EMBL/GenBank/DDBJ whole genome shotgun (WGS) entry which is preliminary data.</text>
</comment>
<keyword evidence="3" id="KW-1185">Reference proteome</keyword>